<evidence type="ECO:0000313" key="1">
    <source>
        <dbReference type="EMBL" id="QSZ34609.1"/>
    </source>
</evidence>
<protein>
    <submittedName>
        <fullName evidence="1">Uncharacterized protein</fullName>
    </submittedName>
</protein>
<name>A0A8A3PHU5_9HELO</name>
<keyword evidence="2" id="KW-1185">Reference proteome</keyword>
<sequence length="93" mass="10334">MVSEPLVVFIEDPDIDVAFQNSFRISIELWGLEPAKLLTFLKSKPSTSPNESFVVNDYRFHQAVGRFCASFGHIDAEAGPDFEVVQGQSGKDL</sequence>
<organism evidence="1 2">
    <name type="scientific">Monilinia vaccinii-corymbosi</name>
    <dbReference type="NCBI Taxonomy" id="61207"/>
    <lineage>
        <taxon>Eukaryota</taxon>
        <taxon>Fungi</taxon>
        <taxon>Dikarya</taxon>
        <taxon>Ascomycota</taxon>
        <taxon>Pezizomycotina</taxon>
        <taxon>Leotiomycetes</taxon>
        <taxon>Helotiales</taxon>
        <taxon>Sclerotiniaceae</taxon>
        <taxon>Monilinia</taxon>
    </lineage>
</organism>
<dbReference type="Proteomes" id="UP000672032">
    <property type="component" value="Chromosome 4"/>
</dbReference>
<reference evidence="1" key="1">
    <citation type="submission" date="2020-10" db="EMBL/GenBank/DDBJ databases">
        <title>Genome Sequence of Monilinia vaccinii-corymbosi Sheds Light on Mummy Berry Disease Infection of Blueberry and Mating Type.</title>
        <authorList>
            <person name="Yow A.G."/>
            <person name="Zhang Y."/>
            <person name="Bansal K."/>
            <person name="Eacker S.M."/>
            <person name="Sullivan S."/>
            <person name="Liachko I."/>
            <person name="Cubeta M.A."/>
            <person name="Rollins J.A."/>
            <person name="Ashrafi H."/>
        </authorList>
    </citation>
    <scope>NUCLEOTIDE SEQUENCE</scope>
    <source>
        <strain evidence="1">RL-1</strain>
    </source>
</reference>
<gene>
    <name evidence="1" type="ORF">DSL72_006203</name>
</gene>
<proteinExistence type="predicted"/>
<dbReference type="EMBL" id="CP063408">
    <property type="protein sequence ID" value="QSZ34609.1"/>
    <property type="molecule type" value="Genomic_DNA"/>
</dbReference>
<accession>A0A8A3PHU5</accession>
<evidence type="ECO:0000313" key="2">
    <source>
        <dbReference type="Proteomes" id="UP000672032"/>
    </source>
</evidence>
<dbReference type="AlphaFoldDB" id="A0A8A3PHU5"/>